<feature type="compositionally biased region" description="Pro residues" evidence="1">
    <location>
        <begin position="216"/>
        <end position="227"/>
    </location>
</feature>
<dbReference type="SUPFAM" id="SSF55846">
    <property type="entry name" value="N-acetylmuramoyl-L-alanine amidase-like"/>
    <property type="match status" value="1"/>
</dbReference>
<evidence type="ECO:0000256" key="1">
    <source>
        <dbReference type="SAM" id="MobiDB-lite"/>
    </source>
</evidence>
<dbReference type="InterPro" id="IPR036366">
    <property type="entry name" value="PGBDSf"/>
</dbReference>
<name>A0ABP6S9B1_9ACTN</name>
<dbReference type="Gene3D" id="1.10.101.10">
    <property type="entry name" value="PGBD-like superfamily/PGBD"/>
    <property type="match status" value="1"/>
</dbReference>
<dbReference type="InterPro" id="IPR036365">
    <property type="entry name" value="PGBD-like_sf"/>
</dbReference>
<feature type="compositionally biased region" description="Low complexity" evidence="1">
    <location>
        <begin position="203"/>
        <end position="215"/>
    </location>
</feature>
<evidence type="ECO:0000313" key="4">
    <source>
        <dbReference type="Proteomes" id="UP001499990"/>
    </source>
</evidence>
<dbReference type="InterPro" id="IPR036505">
    <property type="entry name" value="Amidase/PGRP_sf"/>
</dbReference>
<dbReference type="Gene3D" id="3.40.80.10">
    <property type="entry name" value="Peptidoglycan recognition protein-like"/>
    <property type="match status" value="1"/>
</dbReference>
<dbReference type="InterPro" id="IPR047763">
    <property type="entry name" value="PG_bind_dom_phiBT1-type"/>
</dbReference>
<dbReference type="InterPro" id="IPR002502">
    <property type="entry name" value="Amidase_domain"/>
</dbReference>
<gene>
    <name evidence="3" type="ORF">GCM10020367_20770</name>
</gene>
<accession>A0ABP6S9B1</accession>
<dbReference type="NCBIfam" id="NF038080">
    <property type="entry name" value="PG_bind_siph"/>
    <property type="match status" value="1"/>
</dbReference>
<organism evidence="3 4">
    <name type="scientific">Streptomyces sannanensis</name>
    <dbReference type="NCBI Taxonomy" id="285536"/>
    <lineage>
        <taxon>Bacteria</taxon>
        <taxon>Bacillati</taxon>
        <taxon>Actinomycetota</taxon>
        <taxon>Actinomycetes</taxon>
        <taxon>Kitasatosporales</taxon>
        <taxon>Streptomycetaceae</taxon>
        <taxon>Streptomyces</taxon>
    </lineage>
</organism>
<dbReference type="EMBL" id="BAAAYL010000001">
    <property type="protein sequence ID" value="GAA3371174.1"/>
    <property type="molecule type" value="Genomic_DNA"/>
</dbReference>
<keyword evidence="4" id="KW-1185">Reference proteome</keyword>
<sequence>MATPLTATRALSALRAAGMDVVEVNSWETHNRNHMGPWGPVYGVIIHHTGPYSSQAQMVGMCYNGRSDLPGPLCHSVIDKQGTCHLVGWGRANHAGRGDAGVLAAVKAETILPADRSATADGNPHFYGAELINRGDGVDPWPEEQLDAAARWAAALCREHGWSERSVIGHLEWQPGKIDPRGFSMDDFRARVAKLIKEDETGGAKPPASGTSPAKPSTPKPIPPPYPGAQAFGPGKSNESILLLGKHLVRKGFGRHYRVGPSRTWGEADRLNVADFQRAQGWTGLDADGYPGPETWRRLWS</sequence>
<dbReference type="RefSeq" id="WP_345035990.1">
    <property type="nucleotide sequence ID" value="NZ_BAAAYL010000001.1"/>
</dbReference>
<proteinExistence type="predicted"/>
<comment type="caution">
    <text evidence="3">The sequence shown here is derived from an EMBL/GenBank/DDBJ whole genome shotgun (WGS) entry which is preliminary data.</text>
</comment>
<feature type="region of interest" description="Disordered" evidence="1">
    <location>
        <begin position="197"/>
        <end position="234"/>
    </location>
</feature>
<protein>
    <recommendedName>
        <fullName evidence="2">N-acetylmuramoyl-L-alanine amidase domain-containing protein</fullName>
    </recommendedName>
</protein>
<evidence type="ECO:0000313" key="3">
    <source>
        <dbReference type="EMBL" id="GAA3371174.1"/>
    </source>
</evidence>
<dbReference type="CDD" id="cd06583">
    <property type="entry name" value="PGRP"/>
    <property type="match status" value="1"/>
</dbReference>
<reference evidence="4" key="1">
    <citation type="journal article" date="2019" name="Int. J. Syst. Evol. Microbiol.">
        <title>The Global Catalogue of Microorganisms (GCM) 10K type strain sequencing project: providing services to taxonomists for standard genome sequencing and annotation.</title>
        <authorList>
            <consortium name="The Broad Institute Genomics Platform"/>
            <consortium name="The Broad Institute Genome Sequencing Center for Infectious Disease"/>
            <person name="Wu L."/>
            <person name="Ma J."/>
        </authorList>
    </citation>
    <scope>NUCLEOTIDE SEQUENCE [LARGE SCALE GENOMIC DNA]</scope>
    <source>
        <strain evidence="4">JCM 9651</strain>
    </source>
</reference>
<dbReference type="Proteomes" id="UP001499990">
    <property type="component" value="Unassembled WGS sequence"/>
</dbReference>
<feature type="domain" description="N-acetylmuramoyl-L-alanine amidase" evidence="2">
    <location>
        <begin position="27"/>
        <end position="181"/>
    </location>
</feature>
<dbReference type="SMART" id="SM00644">
    <property type="entry name" value="Ami_2"/>
    <property type="match status" value="1"/>
</dbReference>
<evidence type="ECO:0000259" key="2">
    <source>
        <dbReference type="SMART" id="SM00644"/>
    </source>
</evidence>
<dbReference type="Pfam" id="PF01510">
    <property type="entry name" value="Amidase_2"/>
    <property type="match status" value="1"/>
</dbReference>
<dbReference type="SUPFAM" id="SSF47090">
    <property type="entry name" value="PGBD-like"/>
    <property type="match status" value="1"/>
</dbReference>